<dbReference type="GO" id="GO:0000480">
    <property type="term" value="P:endonucleolytic cleavage in 5'-ETS of tricistronic rRNA transcript (SSU-rRNA, 5.8S rRNA, LSU-rRNA)"/>
    <property type="evidence" value="ECO:0007669"/>
    <property type="project" value="TreeGrafter"/>
</dbReference>
<dbReference type="InterPro" id="IPR001680">
    <property type="entry name" value="WD40_rpt"/>
</dbReference>
<evidence type="ECO:0000259" key="7">
    <source>
        <dbReference type="Pfam" id="PF08625"/>
    </source>
</evidence>
<feature type="repeat" description="WD" evidence="5">
    <location>
        <begin position="756"/>
        <end position="788"/>
    </location>
</feature>
<evidence type="ECO:0000256" key="6">
    <source>
        <dbReference type="SAM" id="MobiDB-lite"/>
    </source>
</evidence>
<dbReference type="GO" id="GO:0030686">
    <property type="term" value="C:90S preribosome"/>
    <property type="evidence" value="ECO:0007669"/>
    <property type="project" value="TreeGrafter"/>
</dbReference>
<keyword evidence="4" id="KW-0539">Nucleus</keyword>
<dbReference type="InterPro" id="IPR036322">
    <property type="entry name" value="WD40_repeat_dom_sf"/>
</dbReference>
<dbReference type="EMBL" id="KZ819295">
    <property type="protein sequence ID" value="PWN97373.1"/>
    <property type="molecule type" value="Genomic_DNA"/>
</dbReference>
<feature type="region of interest" description="Disordered" evidence="6">
    <location>
        <begin position="1038"/>
        <end position="1083"/>
    </location>
</feature>
<feature type="repeat" description="WD" evidence="5">
    <location>
        <begin position="713"/>
        <end position="755"/>
    </location>
</feature>
<accession>A0A316ZAZ7</accession>
<feature type="repeat" description="WD" evidence="5">
    <location>
        <begin position="116"/>
        <end position="149"/>
    </location>
</feature>
<dbReference type="GO" id="GO:0034511">
    <property type="term" value="F:U3 snoRNA binding"/>
    <property type="evidence" value="ECO:0007669"/>
    <property type="project" value="TreeGrafter"/>
</dbReference>
<protein>
    <submittedName>
        <fullName evidence="8">WD40 repeat-like protein</fullName>
    </submittedName>
</protein>
<dbReference type="RefSeq" id="XP_025597652.1">
    <property type="nucleotide sequence ID" value="XM_025740258.1"/>
</dbReference>
<dbReference type="GO" id="GO:0000472">
    <property type="term" value="P:endonucleolytic cleavage to generate mature 5'-end of SSU-rRNA from (SSU-rRNA, 5.8S rRNA, LSU-rRNA)"/>
    <property type="evidence" value="ECO:0007669"/>
    <property type="project" value="TreeGrafter"/>
</dbReference>
<feature type="repeat" description="WD" evidence="5">
    <location>
        <begin position="229"/>
        <end position="260"/>
    </location>
</feature>
<feature type="non-terminal residue" evidence="8">
    <location>
        <position position="1"/>
    </location>
</feature>
<evidence type="ECO:0000313" key="8">
    <source>
        <dbReference type="EMBL" id="PWN97373.1"/>
    </source>
</evidence>
<dbReference type="SUPFAM" id="SSF63825">
    <property type="entry name" value="YWTD domain"/>
    <property type="match status" value="1"/>
</dbReference>
<dbReference type="Pfam" id="PF08625">
    <property type="entry name" value="Utp13"/>
    <property type="match status" value="1"/>
</dbReference>
<comment type="subcellular location">
    <subcellularLocation>
        <location evidence="1">Nucleus</location>
        <location evidence="1">Nucleolus</location>
    </subcellularLocation>
</comment>
<dbReference type="SMART" id="SM00320">
    <property type="entry name" value="WD40"/>
    <property type="match status" value="12"/>
</dbReference>
<dbReference type="PROSITE" id="PS50294">
    <property type="entry name" value="WD_REPEATS_REGION"/>
    <property type="match status" value="6"/>
</dbReference>
<dbReference type="GeneID" id="37267804"/>
<dbReference type="PROSITE" id="PS00678">
    <property type="entry name" value="WD_REPEATS_1"/>
    <property type="match status" value="3"/>
</dbReference>
<dbReference type="SUPFAM" id="SSF50978">
    <property type="entry name" value="WD40 repeat-like"/>
    <property type="match status" value="2"/>
</dbReference>
<dbReference type="OrthoDB" id="5414888at2759"/>
<feature type="repeat" description="WD" evidence="5">
    <location>
        <begin position="549"/>
        <end position="591"/>
    </location>
</feature>
<evidence type="ECO:0000313" key="9">
    <source>
        <dbReference type="Proteomes" id="UP000245946"/>
    </source>
</evidence>
<keyword evidence="9" id="KW-1185">Reference proteome</keyword>
<dbReference type="InterPro" id="IPR015943">
    <property type="entry name" value="WD40/YVTN_repeat-like_dom_sf"/>
</dbReference>
<proteinExistence type="predicted"/>
<name>A0A316ZAZ7_9BASI</name>
<keyword evidence="2 5" id="KW-0853">WD repeat</keyword>
<dbReference type="CDD" id="cd00200">
    <property type="entry name" value="WD40"/>
    <property type="match status" value="1"/>
</dbReference>
<keyword evidence="3" id="KW-0677">Repeat</keyword>
<evidence type="ECO:0000256" key="4">
    <source>
        <dbReference type="ARBA" id="ARBA00023242"/>
    </source>
</evidence>
<dbReference type="Gene3D" id="2.130.10.10">
    <property type="entry name" value="YVTN repeat-like/Quinoprotein amine dehydrogenase"/>
    <property type="match status" value="4"/>
</dbReference>
<feature type="repeat" description="WD" evidence="5">
    <location>
        <begin position="472"/>
        <end position="503"/>
    </location>
</feature>
<dbReference type="Proteomes" id="UP000245946">
    <property type="component" value="Unassembled WGS sequence"/>
</dbReference>
<feature type="repeat" description="WD" evidence="5">
    <location>
        <begin position="200"/>
        <end position="215"/>
    </location>
</feature>
<feature type="region of interest" description="Disordered" evidence="6">
    <location>
        <begin position="175"/>
        <end position="197"/>
    </location>
</feature>
<dbReference type="InterPro" id="IPR019775">
    <property type="entry name" value="WD40_repeat_CS"/>
</dbReference>
<evidence type="ECO:0000256" key="2">
    <source>
        <dbReference type="ARBA" id="ARBA00022574"/>
    </source>
</evidence>
<reference evidence="8 9" key="1">
    <citation type="journal article" date="2018" name="Mol. Biol. Evol.">
        <title>Broad Genomic Sampling Reveals a Smut Pathogenic Ancestry of the Fungal Clade Ustilaginomycotina.</title>
        <authorList>
            <person name="Kijpornyongpan T."/>
            <person name="Mondo S.J."/>
            <person name="Barry K."/>
            <person name="Sandor L."/>
            <person name="Lee J."/>
            <person name="Lipzen A."/>
            <person name="Pangilinan J."/>
            <person name="LaButti K."/>
            <person name="Hainaut M."/>
            <person name="Henrissat B."/>
            <person name="Grigoriev I.V."/>
            <person name="Spatafora J.W."/>
            <person name="Aime M.C."/>
        </authorList>
    </citation>
    <scope>NUCLEOTIDE SEQUENCE [LARGE SCALE GENOMIC DNA]</scope>
    <source>
        <strain evidence="8 9">MCA 4186</strain>
    </source>
</reference>
<evidence type="ECO:0000256" key="5">
    <source>
        <dbReference type="PROSITE-ProRule" id="PRU00221"/>
    </source>
</evidence>
<organism evidence="8 9">
    <name type="scientific">Tilletiopsis washingtonensis</name>
    <dbReference type="NCBI Taxonomy" id="58919"/>
    <lineage>
        <taxon>Eukaryota</taxon>
        <taxon>Fungi</taxon>
        <taxon>Dikarya</taxon>
        <taxon>Basidiomycota</taxon>
        <taxon>Ustilaginomycotina</taxon>
        <taxon>Exobasidiomycetes</taxon>
        <taxon>Entylomatales</taxon>
        <taxon>Entylomatales incertae sedis</taxon>
        <taxon>Tilletiopsis</taxon>
    </lineage>
</organism>
<dbReference type="PANTHER" id="PTHR19854:SF15">
    <property type="entry name" value="TRANSDUCIN BETA-LIKE PROTEIN 3"/>
    <property type="match status" value="1"/>
</dbReference>
<feature type="compositionally biased region" description="Acidic residues" evidence="6">
    <location>
        <begin position="1074"/>
        <end position="1083"/>
    </location>
</feature>
<dbReference type="STRING" id="58919.A0A316ZAZ7"/>
<dbReference type="PROSITE" id="PS50082">
    <property type="entry name" value="WD_REPEATS_2"/>
    <property type="match status" value="9"/>
</dbReference>
<dbReference type="PRINTS" id="PR00320">
    <property type="entry name" value="GPROTEINBRPT"/>
</dbReference>
<gene>
    <name evidence="8" type="ORF">FA09DRAFT_298744</name>
</gene>
<dbReference type="PANTHER" id="PTHR19854">
    <property type="entry name" value="TRANSDUCIN BETA-LIKE 3"/>
    <property type="match status" value="1"/>
</dbReference>
<feature type="domain" description="U3 small nucleolar RNA-associated protein 13 C-terminal" evidence="7">
    <location>
        <begin position="809"/>
        <end position="1030"/>
    </location>
</feature>
<evidence type="ECO:0000256" key="1">
    <source>
        <dbReference type="ARBA" id="ARBA00004604"/>
    </source>
</evidence>
<dbReference type="InterPro" id="IPR013934">
    <property type="entry name" value="Utp13_C"/>
</dbReference>
<sequence>ASPIPAHMAAAVATPALKTHYRRRRTLQPFYSGGSVALTSDGRWLVSTLDQEAVITDVQTGRVAATIPSDTEDVTSLALTPSDTHVIIASRSLAVRIFAVDFSQEEVTATLVRSLPRAHDAPVAVLSVDPTSTLLATGAADGAVKVWDIAGGFCTHVFRGHGGVVSALKWNMPSPESEQAAAKGKGKGPQASSSERRIELFTGSIDGRVRLWDLRQRPASGAHKPAAVLAAHVSVVRALALSADGRSLVTGARDRTLVFWRRKGDASGSRQASTGGWEMVETLTAGEGIEAAGFLEPGCSLGRREDAAAQDLFWTGGSEGEVRLWSFAQHNVVVQQPGGRWALGLCGKGAAALATDDAAPDEARAVIECHYVPALDVVVSVHADQNLIFHAVPNPVSRPRAGRRPLSRTLQLVGFNDEVVDLALLSPRATSSKEAPQETHLAVATNSSSIRVYTLEGDSQHVELLPSDAAASSGHSALVLCLDKTYDGKWLASGAKDRTARVWAWCPKRQQASAASTSAAADLGTIVTDSELAASSETAEGEWLCVAVAEGHAESVGAVAFARRPAAPGAVGAPFLVTASQDRTAKVWDLSVLAQYLEKDPSPAVPLKLRSLTTLKIHDKDVNALDVSPNNALLLSGSQDRTAKVWALGYAAPSKSNSNTASASLKPLATCTAHKRGVWAVRFSPADAAFVTASADRTARLWSLKDFACVKTFEGHTNGVLRAEFLGARGMQLVTSGSDGLVKLWNVRDEQCVDTMDGHDARVWGLAPRSDGTEIISAGADSVMSFWEDRTVEDEVEKARDRETAVEREQQFANLLTLKDYRNAIALAISMDHPRRLLNLFTTVNASRPDGDAATSAGQLLDSALQTAVPSSQSDLAMAALRRAGIFGAPKAEAASETAVTPAPGSGSITGSRAVDDVIRGLSTVQLAKLLEYIRDWNTSARTSVVAQTVLHAILRFHSAEDVIAAFDNATVSPRTDDTEGVKRPQRRGRRQADLASVIDGLVPYTERHYARADRMLTESAMLEFTLASMDAVLGDDGDDEGFAAPELAPIPDEDGAVRDADMLSDEPALSSSESEDWFEMLE</sequence>
<dbReference type="GO" id="GO:0032040">
    <property type="term" value="C:small-subunit processome"/>
    <property type="evidence" value="ECO:0007669"/>
    <property type="project" value="InterPro"/>
</dbReference>
<feature type="repeat" description="WD" evidence="5">
    <location>
        <begin position="671"/>
        <end position="712"/>
    </location>
</feature>
<evidence type="ECO:0000256" key="3">
    <source>
        <dbReference type="ARBA" id="ARBA00022737"/>
    </source>
</evidence>
<dbReference type="InterPro" id="IPR020472">
    <property type="entry name" value="WD40_PAC1"/>
</dbReference>
<feature type="repeat" description="WD" evidence="5">
    <location>
        <begin position="615"/>
        <end position="646"/>
    </location>
</feature>
<dbReference type="AlphaFoldDB" id="A0A316ZAZ7"/>
<dbReference type="Pfam" id="PF00400">
    <property type="entry name" value="WD40"/>
    <property type="match status" value="9"/>
</dbReference>